<sequence length="162" mass="18814">MFLYIHIHYKVLNARMHGGMSFSRYLEDTHTSKSTKGNSNFPTLWEYPYILKVDKNPKNHMFFQTEEQKQAFIAQTEGLEVDSPEFHRIKGHFLGFPEKSVNFFVKLREMELGGEPVEKMEKTRVGLYYAGISFQTHIDMKPNGYGKGITIQKQSNAPSRSE</sequence>
<protein>
    <submittedName>
        <fullName evidence="1">Uncharacterized protein</fullName>
    </submittedName>
</protein>
<evidence type="ECO:0000313" key="1">
    <source>
        <dbReference type="EMBL" id="SFJ18328.1"/>
    </source>
</evidence>
<proteinExistence type="predicted"/>
<name>A0A1I3P9U8_9BACL</name>
<organism evidence="1 2">
    <name type="scientific">Thermoflavimicrobium dichotomicum</name>
    <dbReference type="NCBI Taxonomy" id="46223"/>
    <lineage>
        <taxon>Bacteria</taxon>
        <taxon>Bacillati</taxon>
        <taxon>Bacillota</taxon>
        <taxon>Bacilli</taxon>
        <taxon>Bacillales</taxon>
        <taxon>Thermoactinomycetaceae</taxon>
        <taxon>Thermoflavimicrobium</taxon>
    </lineage>
</organism>
<evidence type="ECO:0000313" key="2">
    <source>
        <dbReference type="Proteomes" id="UP000199545"/>
    </source>
</evidence>
<keyword evidence="2" id="KW-1185">Reference proteome</keyword>
<dbReference type="EMBL" id="FORR01000005">
    <property type="protein sequence ID" value="SFJ18328.1"/>
    <property type="molecule type" value="Genomic_DNA"/>
</dbReference>
<dbReference type="Proteomes" id="UP000199545">
    <property type="component" value="Unassembled WGS sequence"/>
</dbReference>
<accession>A0A1I3P9U8</accession>
<gene>
    <name evidence="1" type="ORF">SAMN05421852_105148</name>
</gene>
<reference evidence="1 2" key="1">
    <citation type="submission" date="2016-10" db="EMBL/GenBank/DDBJ databases">
        <authorList>
            <person name="de Groot N.N."/>
        </authorList>
    </citation>
    <scope>NUCLEOTIDE SEQUENCE [LARGE SCALE GENOMIC DNA]</scope>
    <source>
        <strain evidence="1 2">DSM 44778</strain>
    </source>
</reference>
<dbReference type="AlphaFoldDB" id="A0A1I3P9U8"/>